<dbReference type="PANTHER" id="PTHR43404">
    <property type="entry name" value="LIPOPOLYSACCHARIDE CHOLINEPHOSPHOTRANSFERASE LICD"/>
    <property type="match status" value="1"/>
</dbReference>
<dbReference type="Proteomes" id="UP000663868">
    <property type="component" value="Unassembled WGS sequence"/>
</dbReference>
<dbReference type="InterPro" id="IPR052942">
    <property type="entry name" value="LPS_cholinephosphotransferase"/>
</dbReference>
<organism evidence="3 5">
    <name type="scientific">Adineta steineri</name>
    <dbReference type="NCBI Taxonomy" id="433720"/>
    <lineage>
        <taxon>Eukaryota</taxon>
        <taxon>Metazoa</taxon>
        <taxon>Spiralia</taxon>
        <taxon>Gnathifera</taxon>
        <taxon>Rotifera</taxon>
        <taxon>Eurotatoria</taxon>
        <taxon>Bdelloidea</taxon>
        <taxon>Adinetida</taxon>
        <taxon>Adinetidae</taxon>
        <taxon>Adineta</taxon>
    </lineage>
</organism>
<sequence>MFHRPRTIHKVGALAGIIFVVYINISILISIKSLQRSQDSIYLPVNFYNVSNNIEDAKTSFDDTSVWCLEMAQRLDNEKHSPLSPHLRSPSSNSTRLHRLPYRYSQWKSSPLLPRRLTRCEHMLLMHLLTVFERLCRTHQITFFMIGGTLLGSWVHHDIIPWDDDVDLLIPHEAIPRFSLVLNQMKNTLVRYKLIKPTKPKEMYYKIFFDHTPSAGEFSWNFPFLDIWFYKTNETHFWRTDSPEQTIDNKYVFPVVMRPFGELWLPAPHQTQYLINLQYENITCKGHYWNHKTERSQEEIEANCEDLKNVYPFVEQDKTNNSIEVLRTNDFIVHTVVYN</sequence>
<dbReference type="GO" id="GO:0009100">
    <property type="term" value="P:glycoprotein metabolic process"/>
    <property type="evidence" value="ECO:0007669"/>
    <property type="project" value="UniProtKB-ARBA"/>
</dbReference>
<proteinExistence type="predicted"/>
<evidence type="ECO:0000256" key="1">
    <source>
        <dbReference type="SAM" id="Phobius"/>
    </source>
</evidence>
<name>A0A814E530_9BILA</name>
<dbReference type="InterPro" id="IPR007074">
    <property type="entry name" value="LicD/FKTN/FKRP_NTP_transf"/>
</dbReference>
<feature type="domain" description="LicD/FKTN/FKRP nucleotidyltransferase" evidence="2">
    <location>
        <begin position="136"/>
        <end position="201"/>
    </location>
</feature>
<feature type="transmembrane region" description="Helical" evidence="1">
    <location>
        <begin position="12"/>
        <end position="31"/>
    </location>
</feature>
<keyword evidence="1" id="KW-0472">Membrane</keyword>
<keyword evidence="1" id="KW-0812">Transmembrane</keyword>
<dbReference type="AlphaFoldDB" id="A0A814E530"/>
<evidence type="ECO:0000313" key="5">
    <source>
        <dbReference type="Proteomes" id="UP000663860"/>
    </source>
</evidence>
<keyword evidence="1" id="KW-1133">Transmembrane helix</keyword>
<dbReference type="Pfam" id="PF04991">
    <property type="entry name" value="LicD"/>
    <property type="match status" value="1"/>
</dbReference>
<gene>
    <name evidence="3" type="ORF">IZO911_LOCUS15656</name>
    <name evidence="4" type="ORF">KXQ929_LOCUS7089</name>
</gene>
<comment type="caution">
    <text evidence="3">The sequence shown here is derived from an EMBL/GenBank/DDBJ whole genome shotgun (WGS) entry which is preliminary data.</text>
</comment>
<evidence type="ECO:0000313" key="4">
    <source>
        <dbReference type="EMBL" id="CAF3639092.1"/>
    </source>
</evidence>
<dbReference type="EMBL" id="CAJOBB010000284">
    <property type="protein sequence ID" value="CAF3639092.1"/>
    <property type="molecule type" value="Genomic_DNA"/>
</dbReference>
<evidence type="ECO:0000259" key="2">
    <source>
        <dbReference type="Pfam" id="PF04991"/>
    </source>
</evidence>
<accession>A0A814E530</accession>
<dbReference type="PANTHER" id="PTHR43404:SF2">
    <property type="entry name" value="LIPOPOLYSACCHARIDE CHOLINEPHOSPHOTRANSFERASE LICD"/>
    <property type="match status" value="1"/>
</dbReference>
<evidence type="ECO:0000313" key="3">
    <source>
        <dbReference type="EMBL" id="CAF0963145.1"/>
    </source>
</evidence>
<reference evidence="3" key="1">
    <citation type="submission" date="2021-02" db="EMBL/GenBank/DDBJ databases">
        <authorList>
            <person name="Nowell W R."/>
        </authorList>
    </citation>
    <scope>NUCLEOTIDE SEQUENCE</scope>
</reference>
<dbReference type="Proteomes" id="UP000663860">
    <property type="component" value="Unassembled WGS sequence"/>
</dbReference>
<protein>
    <recommendedName>
        <fullName evidence="2">LicD/FKTN/FKRP nucleotidyltransferase domain-containing protein</fullName>
    </recommendedName>
</protein>
<dbReference type="EMBL" id="CAJNOE010000136">
    <property type="protein sequence ID" value="CAF0963145.1"/>
    <property type="molecule type" value="Genomic_DNA"/>
</dbReference>